<dbReference type="InterPro" id="IPR036875">
    <property type="entry name" value="Znf_CCHC_sf"/>
</dbReference>
<dbReference type="AlphaFoldDB" id="A0A671DKZ1"/>
<evidence type="ECO:0000313" key="5">
    <source>
        <dbReference type="Proteomes" id="UP000472240"/>
    </source>
</evidence>
<dbReference type="Pfam" id="PF00098">
    <property type="entry name" value="zf-CCHC"/>
    <property type="match status" value="2"/>
</dbReference>
<evidence type="ECO:0000256" key="2">
    <source>
        <dbReference type="SAM" id="MobiDB-lite"/>
    </source>
</evidence>
<keyword evidence="1" id="KW-0862">Zinc</keyword>
<dbReference type="InterPro" id="IPR001878">
    <property type="entry name" value="Znf_CCHC"/>
</dbReference>
<reference evidence="5" key="3">
    <citation type="submission" date="2018-12" db="EMBL/GenBank/DDBJ databases">
        <title>G10K-VGP greater horseshoe bat female genome, primary haplotype.</title>
        <authorList>
            <person name="Teeling E."/>
            <person name="Myers G."/>
            <person name="Vernes S."/>
            <person name="Pippel M."/>
            <person name="Winkler S."/>
            <person name="Fedrigo O."/>
            <person name="Rhie A."/>
            <person name="Koren S."/>
            <person name="Phillippy A."/>
            <person name="Lewin H."/>
            <person name="Damas J."/>
            <person name="Howe K."/>
            <person name="Mountcastle J."/>
            <person name="Jarvis E.D."/>
        </authorList>
    </citation>
    <scope>NUCLEOTIDE SEQUENCE [LARGE SCALE GENOMIC DNA]</scope>
</reference>
<dbReference type="GO" id="GO:0008270">
    <property type="term" value="F:zinc ion binding"/>
    <property type="evidence" value="ECO:0007669"/>
    <property type="project" value="UniProtKB-KW"/>
</dbReference>
<dbReference type="InParanoid" id="A0A671DKZ1"/>
<reference evidence="4" key="4">
    <citation type="submission" date="2025-08" db="UniProtKB">
        <authorList>
            <consortium name="Ensembl"/>
        </authorList>
    </citation>
    <scope>IDENTIFICATION</scope>
</reference>
<dbReference type="Gene3D" id="4.10.60.10">
    <property type="entry name" value="Zinc finger, CCHC-type"/>
    <property type="match status" value="1"/>
</dbReference>
<name>A0A671DKZ1_RHIFE</name>
<accession>A0A671DKZ1</accession>
<keyword evidence="1" id="KW-0479">Metal-binding</keyword>
<sequence length="85" mass="9674">MSSKECFRCGRLGHWARECPRGGGARGRGARSHGRGSECSPTTLPDTCYRCGESGHHAWNLLTSKIHSCQMKINRYRKKEHQMKR</sequence>
<dbReference type="Proteomes" id="UP000472240">
    <property type="component" value="Chromosome 1"/>
</dbReference>
<evidence type="ECO:0000313" key="4">
    <source>
        <dbReference type="Ensembl" id="ENSRFEP00010000015.1"/>
    </source>
</evidence>
<dbReference type="PROSITE" id="PS50158">
    <property type="entry name" value="ZF_CCHC"/>
    <property type="match status" value="1"/>
</dbReference>
<dbReference type="OMA" id="WARECPR"/>
<feature type="region of interest" description="Disordered" evidence="2">
    <location>
        <begin position="21"/>
        <end position="42"/>
    </location>
</feature>
<keyword evidence="1" id="KW-0863">Zinc-finger</keyword>
<organism evidence="4 5">
    <name type="scientific">Rhinolophus ferrumequinum</name>
    <name type="common">Greater horseshoe bat</name>
    <dbReference type="NCBI Taxonomy" id="59479"/>
    <lineage>
        <taxon>Eukaryota</taxon>
        <taxon>Metazoa</taxon>
        <taxon>Chordata</taxon>
        <taxon>Craniata</taxon>
        <taxon>Vertebrata</taxon>
        <taxon>Euteleostomi</taxon>
        <taxon>Mammalia</taxon>
        <taxon>Eutheria</taxon>
        <taxon>Laurasiatheria</taxon>
        <taxon>Chiroptera</taxon>
        <taxon>Yinpterochiroptera</taxon>
        <taxon>Rhinolophoidea</taxon>
        <taxon>Rhinolophidae</taxon>
        <taxon>Rhinolophinae</taxon>
        <taxon>Rhinolophus</taxon>
    </lineage>
</organism>
<feature type="domain" description="CCHC-type" evidence="3">
    <location>
        <begin position="6"/>
        <end position="21"/>
    </location>
</feature>
<dbReference type="GeneTree" id="ENSGT00940000167251"/>
<dbReference type="SMART" id="SM00343">
    <property type="entry name" value="ZnF_C2HC"/>
    <property type="match status" value="2"/>
</dbReference>
<keyword evidence="5" id="KW-1185">Reference proteome</keyword>
<dbReference type="SUPFAM" id="SSF57756">
    <property type="entry name" value="Retrovirus zinc finger-like domains"/>
    <property type="match status" value="1"/>
</dbReference>
<dbReference type="Ensembl" id="ENSRFET00010000019.1">
    <property type="protein sequence ID" value="ENSRFEP00010000015.1"/>
    <property type="gene ID" value="ENSRFEG00010000015.1"/>
</dbReference>
<reference evidence="4 5" key="2">
    <citation type="journal article" date="2018" name="Annu Rev Anim Biosci">
        <title>Bat Biology, Genomes, and the Bat1K Project: To Generate Chromosome-Level Genomes for All Living Bat Species.</title>
        <authorList>
            <person name="Teeling E.C."/>
            <person name="Vernes S.C."/>
            <person name="Davalos L.M."/>
            <person name="Ray D.A."/>
            <person name="Gilbert M.T.P."/>
            <person name="Myers E."/>
        </authorList>
    </citation>
    <scope>NUCLEOTIDE SEQUENCE</scope>
</reference>
<evidence type="ECO:0000256" key="1">
    <source>
        <dbReference type="PROSITE-ProRule" id="PRU00047"/>
    </source>
</evidence>
<reference evidence="4 5" key="1">
    <citation type="journal article" date="2015" name="Annu Rev Anim Biosci">
        <title>The Genome 10K Project: a way forward.</title>
        <authorList>
            <person name="Koepfli K.P."/>
            <person name="Paten B."/>
            <person name="O'Brien S.J."/>
            <person name="Koepfli K.P."/>
            <person name="Paten B."/>
            <person name="Antunes A."/>
            <person name="Belov K."/>
            <person name="Bustamante C."/>
            <person name="Castoe T.A."/>
            <person name="Clawson H."/>
            <person name="Crawford A.J."/>
            <person name="Diekhans M."/>
            <person name="Distel D."/>
            <person name="Durbin R."/>
            <person name="Earl D."/>
            <person name="Fujita M.K."/>
            <person name="Gamble T."/>
            <person name="Georges A."/>
            <person name="Gemmell N."/>
            <person name="Gilbert M.T."/>
            <person name="Graves J.M."/>
            <person name="Green R.E."/>
            <person name="Hickey G."/>
            <person name="Jarvis E.D."/>
            <person name="Johnson W."/>
            <person name="Komissarov A."/>
            <person name="Korf I."/>
            <person name="Kuhn R."/>
            <person name="Larkin D.M."/>
            <person name="Lewin H."/>
            <person name="Lopez J.V."/>
            <person name="Ma J."/>
            <person name="Marques-Bonet T."/>
            <person name="Miller W."/>
            <person name="Murphy R."/>
            <person name="Pevzner P."/>
            <person name="Shapiro B."/>
            <person name="Steiner C."/>
            <person name="Tamazian G."/>
            <person name="Venkatesh B."/>
            <person name="Wang J."/>
            <person name="Wayne R."/>
            <person name="Wiley E."/>
            <person name="Yang H."/>
            <person name="Zhang G."/>
            <person name="Haussler D."/>
            <person name="Ryder O."/>
            <person name="O'Brien S.J."/>
        </authorList>
    </citation>
    <scope>NUCLEOTIDE SEQUENCE</scope>
</reference>
<dbReference type="GO" id="GO:0003676">
    <property type="term" value="F:nucleic acid binding"/>
    <property type="evidence" value="ECO:0007669"/>
    <property type="project" value="InterPro"/>
</dbReference>
<evidence type="ECO:0000259" key="3">
    <source>
        <dbReference type="PROSITE" id="PS50158"/>
    </source>
</evidence>
<proteinExistence type="predicted"/>
<reference evidence="4" key="5">
    <citation type="submission" date="2025-09" db="UniProtKB">
        <authorList>
            <consortium name="Ensembl"/>
        </authorList>
    </citation>
    <scope>IDENTIFICATION</scope>
</reference>
<protein>
    <recommendedName>
        <fullName evidence="3">CCHC-type domain-containing protein</fullName>
    </recommendedName>
</protein>